<dbReference type="EMBL" id="CP017141">
    <property type="protein sequence ID" value="AOM76841.1"/>
    <property type="molecule type" value="Genomic_DNA"/>
</dbReference>
<dbReference type="AlphaFoldDB" id="A0A1D7QDT3"/>
<reference evidence="2 3" key="1">
    <citation type="submission" date="2016-08" db="EMBL/GenBank/DDBJ databases">
        <authorList>
            <person name="Seilhamer J.J."/>
        </authorList>
    </citation>
    <scope>NUCLEOTIDE SEQUENCE [LARGE SCALE GENOMIC DNA]</scope>
    <source>
        <strain evidence="2 3">DX4</strain>
    </source>
</reference>
<organism evidence="2 3">
    <name type="scientific">Pedobacter steynii</name>
    <dbReference type="NCBI Taxonomy" id="430522"/>
    <lineage>
        <taxon>Bacteria</taxon>
        <taxon>Pseudomonadati</taxon>
        <taxon>Bacteroidota</taxon>
        <taxon>Sphingobacteriia</taxon>
        <taxon>Sphingobacteriales</taxon>
        <taxon>Sphingobacteriaceae</taxon>
        <taxon>Pedobacter</taxon>
    </lineage>
</organism>
<accession>A0A1D7QDT3</accession>
<evidence type="ECO:0000259" key="1">
    <source>
        <dbReference type="Pfam" id="PF00117"/>
    </source>
</evidence>
<name>A0A1D7QDT3_9SPHI</name>
<dbReference type="Gene3D" id="3.40.50.880">
    <property type="match status" value="1"/>
</dbReference>
<dbReference type="PROSITE" id="PS51273">
    <property type="entry name" value="GATASE_TYPE_1"/>
    <property type="match status" value="1"/>
</dbReference>
<evidence type="ECO:0000313" key="2">
    <source>
        <dbReference type="EMBL" id="AOM76841.1"/>
    </source>
</evidence>
<dbReference type="SUPFAM" id="SSF52317">
    <property type="entry name" value="Class I glutamine amidotransferase-like"/>
    <property type="match status" value="1"/>
</dbReference>
<feature type="domain" description="Glutamine amidotransferase" evidence="1">
    <location>
        <begin position="31"/>
        <end position="221"/>
    </location>
</feature>
<dbReference type="KEGG" id="psty:BFS30_06475"/>
<dbReference type="InterPro" id="IPR017926">
    <property type="entry name" value="GATASE"/>
</dbReference>
<dbReference type="Proteomes" id="UP000094313">
    <property type="component" value="Chromosome"/>
</dbReference>
<protein>
    <submittedName>
        <fullName evidence="2">GMP synthase</fullName>
    </submittedName>
</protein>
<dbReference type="RefSeq" id="WP_069378534.1">
    <property type="nucleotide sequence ID" value="NZ_CP017141.1"/>
</dbReference>
<evidence type="ECO:0000313" key="3">
    <source>
        <dbReference type="Proteomes" id="UP000094313"/>
    </source>
</evidence>
<dbReference type="InterPro" id="IPR029062">
    <property type="entry name" value="Class_I_gatase-like"/>
</dbReference>
<gene>
    <name evidence="2" type="ORF">BFS30_06475</name>
</gene>
<proteinExistence type="predicted"/>
<dbReference type="Pfam" id="PF00117">
    <property type="entry name" value="GATase"/>
    <property type="match status" value="1"/>
</dbReference>
<sequence length="277" mass="31814">MIRDRNKIRVAVIDMNNGVTNQGMRGIQEVLSRYQKEMSVELSYEVFDLRQKGEIPDIGYDIYISSGGPGSPFDGEGQKWENDFFALLGDIESFNASNEHQKKHAFLICHSFQMACRKFGVGKVIRRRSTAFGIFPIYLTEEGEDEMVFHGLPNPFYTVDSRDWQVINPEDVFFSNTEAQVLALEKERPHVDLERCVMAIRFTKEIIGTQFHPEADPVGMKLYLLQEDKKKAIIENHGEEKYLDMLESVDDPNRITLTRNVILPNFLNEALNALQEA</sequence>
<keyword evidence="3" id="KW-1185">Reference proteome</keyword>